<name>A0A2T2WL56_9FIRM</name>
<keyword evidence="2" id="KW-0413">Isomerase</keyword>
<gene>
    <name evidence="2" type="ORF">C7B43_20440</name>
</gene>
<evidence type="ECO:0000313" key="3">
    <source>
        <dbReference type="Proteomes" id="UP000242699"/>
    </source>
</evidence>
<dbReference type="GO" id="GO:0016853">
    <property type="term" value="F:isomerase activity"/>
    <property type="evidence" value="ECO:0007669"/>
    <property type="project" value="UniProtKB-KW"/>
</dbReference>
<dbReference type="SUPFAM" id="SSF53697">
    <property type="entry name" value="SIS domain"/>
    <property type="match status" value="1"/>
</dbReference>
<dbReference type="PROSITE" id="PS51464">
    <property type="entry name" value="SIS"/>
    <property type="match status" value="2"/>
</dbReference>
<dbReference type="InterPro" id="IPR001347">
    <property type="entry name" value="SIS_dom"/>
</dbReference>
<dbReference type="InterPro" id="IPR035490">
    <property type="entry name" value="GlmS/FrlB_SIS"/>
</dbReference>
<proteinExistence type="predicted"/>
<dbReference type="InterPro" id="IPR035472">
    <property type="entry name" value="RpiR-like_SIS"/>
</dbReference>
<dbReference type="CDD" id="cd05009">
    <property type="entry name" value="SIS_GlmS_GlmD_2"/>
    <property type="match status" value="1"/>
</dbReference>
<reference evidence="2 3" key="1">
    <citation type="journal article" date="2014" name="BMC Genomics">
        <title>Comparison of environmental and isolate Sulfobacillus genomes reveals diverse carbon, sulfur, nitrogen, and hydrogen metabolisms.</title>
        <authorList>
            <person name="Justice N.B."/>
            <person name="Norman A."/>
            <person name="Brown C.T."/>
            <person name="Singh A."/>
            <person name="Thomas B.C."/>
            <person name="Banfield J.F."/>
        </authorList>
    </citation>
    <scope>NUCLEOTIDE SEQUENCE [LARGE SCALE GENOMIC DNA]</scope>
    <source>
        <strain evidence="2">AMDSBA1</strain>
    </source>
</reference>
<dbReference type="EMBL" id="PXYT01000101">
    <property type="protein sequence ID" value="PSR22984.1"/>
    <property type="molecule type" value="Genomic_DNA"/>
</dbReference>
<dbReference type="CDD" id="cd05013">
    <property type="entry name" value="SIS_RpiR"/>
    <property type="match status" value="1"/>
</dbReference>
<dbReference type="AlphaFoldDB" id="A0A2T2WL56"/>
<evidence type="ECO:0000259" key="1">
    <source>
        <dbReference type="PROSITE" id="PS51464"/>
    </source>
</evidence>
<dbReference type="Proteomes" id="UP000242699">
    <property type="component" value="Unassembled WGS sequence"/>
</dbReference>
<dbReference type="PANTHER" id="PTHR10937:SF4">
    <property type="entry name" value="GLUCOSAMINE-6-PHOSPHATE DEAMINASE"/>
    <property type="match status" value="1"/>
</dbReference>
<feature type="domain" description="SIS" evidence="1">
    <location>
        <begin position="19"/>
        <end position="164"/>
    </location>
</feature>
<dbReference type="PANTHER" id="PTHR10937">
    <property type="entry name" value="GLUCOSAMINE--FRUCTOSE-6-PHOSPHATE AMINOTRANSFERASE, ISOMERIZING"/>
    <property type="match status" value="1"/>
</dbReference>
<feature type="domain" description="SIS" evidence="1">
    <location>
        <begin position="180"/>
        <end position="323"/>
    </location>
</feature>
<comment type="caution">
    <text evidence="2">The sequence shown here is derived from an EMBL/GenBank/DDBJ whole genome shotgun (WGS) entry which is preliminary data.</text>
</comment>
<protein>
    <submittedName>
        <fullName evidence="2">Sugar isomerase</fullName>
    </submittedName>
</protein>
<dbReference type="Gene3D" id="3.40.50.10490">
    <property type="entry name" value="Glucose-6-phosphate isomerase like protein, domain 1"/>
    <property type="match status" value="2"/>
</dbReference>
<evidence type="ECO:0000313" key="2">
    <source>
        <dbReference type="EMBL" id="PSR22984.1"/>
    </source>
</evidence>
<organism evidence="2 3">
    <name type="scientific">Sulfobacillus benefaciens</name>
    <dbReference type="NCBI Taxonomy" id="453960"/>
    <lineage>
        <taxon>Bacteria</taxon>
        <taxon>Bacillati</taxon>
        <taxon>Bacillota</taxon>
        <taxon>Clostridia</taxon>
        <taxon>Eubacteriales</taxon>
        <taxon>Clostridiales Family XVII. Incertae Sedis</taxon>
        <taxon>Sulfobacillus</taxon>
    </lineage>
</organism>
<dbReference type="Pfam" id="PF01380">
    <property type="entry name" value="SIS"/>
    <property type="match status" value="2"/>
</dbReference>
<dbReference type="InterPro" id="IPR046348">
    <property type="entry name" value="SIS_dom_sf"/>
</dbReference>
<dbReference type="GO" id="GO:0097367">
    <property type="term" value="F:carbohydrate derivative binding"/>
    <property type="evidence" value="ECO:0007669"/>
    <property type="project" value="InterPro"/>
</dbReference>
<accession>A0A2T2WL56</accession>
<dbReference type="GO" id="GO:1901135">
    <property type="term" value="P:carbohydrate derivative metabolic process"/>
    <property type="evidence" value="ECO:0007669"/>
    <property type="project" value="InterPro"/>
</dbReference>
<sequence length="338" mass="37082">MPGAHVRQLIQRQVHAWEIALPLATPLPFSGPYVFSGSGSSFYLAQTATYFALSLGLEARAVPSTDIMLEPEIALRGQGTLIIISRSGTTTEALWASEQARNSHWPVVAVSCHSQSPLVAHADHAIVSPQGEDNTIVMVQSFSSMLYLLQRVLALTAGNNLYGSDDLHLVTSVFDQASTAVDSLFDANLPRRLYVLGGGVRYGIAQEGALKAQEMSNQCAMAYVPLEFRHGPWGSVKSDDVIVMLGQTRHRRWETELGCELMQRTPHVIGIAQKEWFTSAFLHPKVFLPSTWPDAALGPVSLIPLQTLAWQWTMALGKDPDNPSNITRVVELHDTQFP</sequence>